<name>A0AC35FL99_9BILA</name>
<accession>A0AC35FL99</accession>
<evidence type="ECO:0000313" key="1">
    <source>
        <dbReference type="Proteomes" id="UP000887580"/>
    </source>
</evidence>
<reference evidence="2" key="1">
    <citation type="submission" date="2022-11" db="UniProtKB">
        <authorList>
            <consortium name="WormBaseParasite"/>
        </authorList>
    </citation>
    <scope>IDENTIFICATION</scope>
</reference>
<protein>
    <submittedName>
        <fullName evidence="2">Uncharacterized protein</fullName>
    </submittedName>
</protein>
<dbReference type="Proteomes" id="UP000887580">
    <property type="component" value="Unplaced"/>
</dbReference>
<dbReference type="WBParaSite" id="PS1159_v2.g18637.t1">
    <property type="protein sequence ID" value="PS1159_v2.g18637.t1"/>
    <property type="gene ID" value="PS1159_v2.g18637"/>
</dbReference>
<sequence length="89" mass="10243">MKAVVYALWMCTGAIGDLIIIVIALFDIFQDIAMQCFVYAGAMFVVIIIFALMSIFYYEYKTYSTDETDEKTRLLNEENNEMVVELSEV</sequence>
<organism evidence="1 2">
    <name type="scientific">Panagrolaimus sp. PS1159</name>
    <dbReference type="NCBI Taxonomy" id="55785"/>
    <lineage>
        <taxon>Eukaryota</taxon>
        <taxon>Metazoa</taxon>
        <taxon>Ecdysozoa</taxon>
        <taxon>Nematoda</taxon>
        <taxon>Chromadorea</taxon>
        <taxon>Rhabditida</taxon>
        <taxon>Tylenchina</taxon>
        <taxon>Panagrolaimomorpha</taxon>
        <taxon>Panagrolaimoidea</taxon>
        <taxon>Panagrolaimidae</taxon>
        <taxon>Panagrolaimus</taxon>
    </lineage>
</organism>
<proteinExistence type="predicted"/>
<evidence type="ECO:0000313" key="2">
    <source>
        <dbReference type="WBParaSite" id="PS1159_v2.g18637.t1"/>
    </source>
</evidence>